<evidence type="ECO:0000313" key="4">
    <source>
        <dbReference type="Proteomes" id="UP000298127"/>
    </source>
</evidence>
<reference evidence="3 4" key="1">
    <citation type="journal article" date="2018" name="J. Microbiol.">
        <title>Leifsonia flava sp. nov., a novel actinobacterium isolated from the rhizosphere of Aquilegia viridiflora.</title>
        <authorList>
            <person name="Cai Y."/>
            <person name="Tao W.Z."/>
            <person name="Ma Y.J."/>
            <person name="Cheng J."/>
            <person name="Zhang M.Y."/>
            <person name="Zhang Y.X."/>
        </authorList>
    </citation>
    <scope>NUCLEOTIDE SEQUENCE [LARGE SCALE GENOMIC DNA]</scope>
    <source>
        <strain evidence="3 4">SYP-B2174</strain>
    </source>
</reference>
<dbReference type="InterPro" id="IPR006311">
    <property type="entry name" value="TAT_signal"/>
</dbReference>
<dbReference type="PROSITE" id="PS51318">
    <property type="entry name" value="TAT"/>
    <property type="match status" value="1"/>
</dbReference>
<dbReference type="Proteomes" id="UP000298127">
    <property type="component" value="Unassembled WGS sequence"/>
</dbReference>
<feature type="compositionally biased region" description="Basic and acidic residues" evidence="1">
    <location>
        <begin position="114"/>
        <end position="139"/>
    </location>
</feature>
<evidence type="ECO:0000256" key="2">
    <source>
        <dbReference type="SAM" id="SignalP"/>
    </source>
</evidence>
<keyword evidence="4" id="KW-1185">Reference proteome</keyword>
<dbReference type="RefSeq" id="WP_135118579.1">
    <property type="nucleotide sequence ID" value="NZ_SPQZ01000001.1"/>
</dbReference>
<proteinExistence type="predicted"/>
<evidence type="ECO:0008006" key="5">
    <source>
        <dbReference type="Google" id="ProtNLM"/>
    </source>
</evidence>
<dbReference type="AlphaFoldDB" id="A0A4Y9R5V4"/>
<accession>A0A4Y9R5V4</accession>
<organism evidence="3 4">
    <name type="scientific">Orlajensenia leifsoniae</name>
    <dbReference type="NCBI Taxonomy" id="2561933"/>
    <lineage>
        <taxon>Bacteria</taxon>
        <taxon>Bacillati</taxon>
        <taxon>Actinomycetota</taxon>
        <taxon>Actinomycetes</taxon>
        <taxon>Micrococcales</taxon>
        <taxon>Microbacteriaceae</taxon>
        <taxon>Orlajensenia</taxon>
    </lineage>
</organism>
<feature type="chain" id="PRO_5021277547" description="Inhibitor I9 domain-containing protein" evidence="2">
    <location>
        <begin position="33"/>
        <end position="139"/>
    </location>
</feature>
<evidence type="ECO:0000256" key="1">
    <source>
        <dbReference type="SAM" id="MobiDB-lite"/>
    </source>
</evidence>
<protein>
    <recommendedName>
        <fullName evidence="5">Inhibitor I9 domain-containing protein</fullName>
    </recommendedName>
</protein>
<sequence>MKRTTHRSLITIGTMTAVAAAIVAATPLSATAAVRDPKAPVIVLVRIDDSAQVRQVTTAQQSPRLTRIGDQLVRGDNLTGAPSAAYLNRIAAVHHSADVHERLATGQKTVAPTAEHHSADVHERLATNESRLPKPDAPR</sequence>
<feature type="signal peptide" evidence="2">
    <location>
        <begin position="1"/>
        <end position="32"/>
    </location>
</feature>
<evidence type="ECO:0000313" key="3">
    <source>
        <dbReference type="EMBL" id="TFV99677.1"/>
    </source>
</evidence>
<name>A0A4Y9R5V4_9MICO</name>
<keyword evidence="2" id="KW-0732">Signal</keyword>
<dbReference type="EMBL" id="SPQZ01000001">
    <property type="protein sequence ID" value="TFV99677.1"/>
    <property type="molecule type" value="Genomic_DNA"/>
</dbReference>
<gene>
    <name evidence="3" type="ORF">E4M00_00260</name>
</gene>
<feature type="region of interest" description="Disordered" evidence="1">
    <location>
        <begin position="106"/>
        <end position="139"/>
    </location>
</feature>
<comment type="caution">
    <text evidence="3">The sequence shown here is derived from an EMBL/GenBank/DDBJ whole genome shotgun (WGS) entry which is preliminary data.</text>
</comment>